<comment type="subcellular location">
    <subcellularLocation>
        <location evidence="1">Nucleus</location>
    </subcellularLocation>
</comment>
<evidence type="ECO:0000259" key="5">
    <source>
        <dbReference type="PROSITE" id="PS50013"/>
    </source>
</evidence>
<dbReference type="PRINTS" id="PR00504">
    <property type="entry name" value="CHROMODOMAIN"/>
</dbReference>
<keyword evidence="2" id="KW-0677">Repeat</keyword>
<dbReference type="InterPro" id="IPR017984">
    <property type="entry name" value="Chromo_dom_subgr"/>
</dbReference>
<dbReference type="PANTHER" id="PTHR22812">
    <property type="entry name" value="CHROMOBOX PROTEIN"/>
    <property type="match status" value="1"/>
</dbReference>
<dbReference type="InterPro" id="IPR008251">
    <property type="entry name" value="Chromo_shadow_dom"/>
</dbReference>
<evidence type="ECO:0000256" key="4">
    <source>
        <dbReference type="SAM" id="MobiDB-lite"/>
    </source>
</evidence>
<evidence type="ECO:0000313" key="6">
    <source>
        <dbReference type="EMBL" id="KAJ6637945.1"/>
    </source>
</evidence>
<organism evidence="6 7">
    <name type="scientific">Pseudolycoriella hygida</name>
    <dbReference type="NCBI Taxonomy" id="35572"/>
    <lineage>
        <taxon>Eukaryota</taxon>
        <taxon>Metazoa</taxon>
        <taxon>Ecdysozoa</taxon>
        <taxon>Arthropoda</taxon>
        <taxon>Hexapoda</taxon>
        <taxon>Insecta</taxon>
        <taxon>Pterygota</taxon>
        <taxon>Neoptera</taxon>
        <taxon>Endopterygota</taxon>
        <taxon>Diptera</taxon>
        <taxon>Nematocera</taxon>
        <taxon>Sciaroidea</taxon>
        <taxon>Sciaridae</taxon>
        <taxon>Pseudolycoriella</taxon>
    </lineage>
</organism>
<dbReference type="InterPro" id="IPR023780">
    <property type="entry name" value="Chromo_domain"/>
</dbReference>
<dbReference type="InterPro" id="IPR000953">
    <property type="entry name" value="Chromo/chromo_shadow_dom"/>
</dbReference>
<feature type="compositionally biased region" description="Basic residues" evidence="4">
    <location>
        <begin position="83"/>
        <end position="103"/>
    </location>
</feature>
<reference evidence="6" key="1">
    <citation type="submission" date="2022-07" db="EMBL/GenBank/DDBJ databases">
        <authorList>
            <person name="Trinca V."/>
            <person name="Uliana J.V.C."/>
            <person name="Torres T.T."/>
            <person name="Ward R.J."/>
            <person name="Monesi N."/>
        </authorList>
    </citation>
    <scope>NUCLEOTIDE SEQUENCE</scope>
    <source>
        <strain evidence="6">HSMRA1968</strain>
        <tissue evidence="6">Whole embryos</tissue>
    </source>
</reference>
<dbReference type="SMART" id="SM00298">
    <property type="entry name" value="CHROMO"/>
    <property type="match status" value="2"/>
</dbReference>
<dbReference type="OrthoDB" id="433924at2759"/>
<dbReference type="Pfam" id="PF01393">
    <property type="entry name" value="Chromo_shadow"/>
    <property type="match status" value="1"/>
</dbReference>
<dbReference type="CDD" id="cd18631">
    <property type="entry name" value="CD_HP1_like"/>
    <property type="match status" value="1"/>
</dbReference>
<dbReference type="Gene3D" id="2.40.50.40">
    <property type="match status" value="2"/>
</dbReference>
<gene>
    <name evidence="6" type="primary">CBX3_2</name>
    <name evidence="6" type="ORF">Bhyg_10676</name>
</gene>
<evidence type="ECO:0000313" key="7">
    <source>
        <dbReference type="Proteomes" id="UP001151699"/>
    </source>
</evidence>
<dbReference type="FunFam" id="2.40.50.40:FF:000031">
    <property type="entry name" value="Heterochromatin protein 1"/>
    <property type="match status" value="1"/>
</dbReference>
<protein>
    <submittedName>
        <fullName evidence="6">Chromobox protein like 3</fullName>
    </submittedName>
</protein>
<dbReference type="InterPro" id="IPR051219">
    <property type="entry name" value="Heterochromatin_chromo-domain"/>
</dbReference>
<evidence type="ECO:0000256" key="3">
    <source>
        <dbReference type="ARBA" id="ARBA00023242"/>
    </source>
</evidence>
<accession>A0A9Q0MTZ0</accession>
<sequence>MADPMKSVDLISPRGANADVIYTVEKVLDRRVRNGKTEYFLKWNGYTSDDNTWEPVENLNCPDLIITFEAARTDVPVKDIKNKRKRSVAKNKRDKSTGKTRRKITSEMENGFDRGLEPDRILGATTNAKNEIMFLMKWKNSDEANLVPAKQANLVCPQLVIQFYEDRLTFQP</sequence>
<dbReference type="GO" id="GO:0000792">
    <property type="term" value="C:heterochromatin"/>
    <property type="evidence" value="ECO:0007669"/>
    <property type="project" value="UniProtKB-ARBA"/>
</dbReference>
<dbReference type="InterPro" id="IPR016197">
    <property type="entry name" value="Chromo-like_dom_sf"/>
</dbReference>
<feature type="domain" description="Chromo" evidence="5">
    <location>
        <begin position="22"/>
        <end position="69"/>
    </location>
</feature>
<dbReference type="PROSITE" id="PS00598">
    <property type="entry name" value="CHROMO_1"/>
    <property type="match status" value="1"/>
</dbReference>
<dbReference type="GO" id="GO:0005634">
    <property type="term" value="C:nucleus"/>
    <property type="evidence" value="ECO:0007669"/>
    <property type="project" value="UniProtKB-SubCell"/>
</dbReference>
<dbReference type="Pfam" id="PF00385">
    <property type="entry name" value="Chromo"/>
    <property type="match status" value="1"/>
</dbReference>
<keyword evidence="3" id="KW-0539">Nucleus</keyword>
<dbReference type="SMART" id="SM00300">
    <property type="entry name" value="ChSh"/>
    <property type="match status" value="1"/>
</dbReference>
<dbReference type="PROSITE" id="PS50013">
    <property type="entry name" value="CHROMO_2"/>
    <property type="match status" value="2"/>
</dbReference>
<feature type="domain" description="Chromo" evidence="5">
    <location>
        <begin position="116"/>
        <end position="172"/>
    </location>
</feature>
<keyword evidence="7" id="KW-1185">Reference proteome</keyword>
<dbReference type="EMBL" id="WJQU01000003">
    <property type="protein sequence ID" value="KAJ6637945.1"/>
    <property type="molecule type" value="Genomic_DNA"/>
</dbReference>
<proteinExistence type="predicted"/>
<feature type="region of interest" description="Disordered" evidence="4">
    <location>
        <begin position="83"/>
        <end position="110"/>
    </location>
</feature>
<dbReference type="Proteomes" id="UP001151699">
    <property type="component" value="Chromosome X"/>
</dbReference>
<evidence type="ECO:0000256" key="1">
    <source>
        <dbReference type="ARBA" id="ARBA00004123"/>
    </source>
</evidence>
<evidence type="ECO:0000256" key="2">
    <source>
        <dbReference type="ARBA" id="ARBA00022737"/>
    </source>
</evidence>
<name>A0A9Q0MTZ0_9DIPT</name>
<comment type="caution">
    <text evidence="6">The sequence shown here is derived from an EMBL/GenBank/DDBJ whole genome shotgun (WGS) entry which is preliminary data.</text>
</comment>
<dbReference type="SUPFAM" id="SSF54160">
    <property type="entry name" value="Chromo domain-like"/>
    <property type="match status" value="2"/>
</dbReference>
<dbReference type="AlphaFoldDB" id="A0A9Q0MTZ0"/>
<dbReference type="InterPro" id="IPR023779">
    <property type="entry name" value="Chromodomain_CS"/>
</dbReference>